<comment type="caution">
    <text evidence="1">The sequence shown here is derived from an EMBL/GenBank/DDBJ whole genome shotgun (WGS) entry which is preliminary data.</text>
</comment>
<sequence length="68" mass="7931">MARFVDFKIVCLDCTVRILKNSFAPLSFEHCPLRQKRVIGKAVAFNKRKKDVPSISECNAEFRKLFIR</sequence>
<dbReference type="EMBL" id="CAXIEN010000195">
    <property type="protein sequence ID" value="CAL1285810.1"/>
    <property type="molecule type" value="Genomic_DNA"/>
</dbReference>
<dbReference type="AlphaFoldDB" id="A0AAV2AQY1"/>
<accession>A0AAV2AQY1</accession>
<dbReference type="Proteomes" id="UP001497382">
    <property type="component" value="Unassembled WGS sequence"/>
</dbReference>
<protein>
    <submittedName>
        <fullName evidence="1">Uncharacterized protein</fullName>
    </submittedName>
</protein>
<name>A0AAV2AQY1_9ARAC</name>
<organism evidence="1 2">
    <name type="scientific">Larinioides sclopetarius</name>
    <dbReference type="NCBI Taxonomy" id="280406"/>
    <lineage>
        <taxon>Eukaryota</taxon>
        <taxon>Metazoa</taxon>
        <taxon>Ecdysozoa</taxon>
        <taxon>Arthropoda</taxon>
        <taxon>Chelicerata</taxon>
        <taxon>Arachnida</taxon>
        <taxon>Araneae</taxon>
        <taxon>Araneomorphae</taxon>
        <taxon>Entelegynae</taxon>
        <taxon>Araneoidea</taxon>
        <taxon>Araneidae</taxon>
        <taxon>Larinioides</taxon>
    </lineage>
</organism>
<keyword evidence="2" id="KW-1185">Reference proteome</keyword>
<feature type="non-terminal residue" evidence="1">
    <location>
        <position position="68"/>
    </location>
</feature>
<reference evidence="1 2" key="1">
    <citation type="submission" date="2024-04" db="EMBL/GenBank/DDBJ databases">
        <authorList>
            <person name="Rising A."/>
            <person name="Reimegard J."/>
            <person name="Sonavane S."/>
            <person name="Akerstrom W."/>
            <person name="Nylinder S."/>
            <person name="Hedman E."/>
            <person name="Kallberg Y."/>
        </authorList>
    </citation>
    <scope>NUCLEOTIDE SEQUENCE [LARGE SCALE GENOMIC DNA]</scope>
</reference>
<evidence type="ECO:0000313" key="1">
    <source>
        <dbReference type="EMBL" id="CAL1285810.1"/>
    </source>
</evidence>
<gene>
    <name evidence="1" type="ORF">LARSCL_LOCUS13935</name>
</gene>
<evidence type="ECO:0000313" key="2">
    <source>
        <dbReference type="Proteomes" id="UP001497382"/>
    </source>
</evidence>
<proteinExistence type="predicted"/>